<reference evidence="4 5" key="1">
    <citation type="submission" date="2019-04" db="EMBL/GenBank/DDBJ databases">
        <authorList>
            <consortium name="Wellcome Sanger Institute Data Sharing"/>
        </authorList>
    </citation>
    <scope>NUCLEOTIDE SEQUENCE [LARGE SCALE GENOMIC DNA]</scope>
</reference>
<dbReference type="Gene3D" id="3.40.50.12620">
    <property type="match status" value="1"/>
</dbReference>
<dbReference type="GO" id="GO:1901135">
    <property type="term" value="P:carbohydrate derivative metabolic process"/>
    <property type="evidence" value="ECO:0007669"/>
    <property type="project" value="InterPro"/>
</dbReference>
<dbReference type="Gene3D" id="1.10.8.1080">
    <property type="match status" value="1"/>
</dbReference>
<dbReference type="InterPro" id="IPR054017">
    <property type="entry name" value="GKRP_SIS_2"/>
</dbReference>
<dbReference type="Gene3D" id="3.40.50.10490">
    <property type="entry name" value="Glucose-6-phosphate isomerase like protein, domain 1"/>
    <property type="match status" value="2"/>
</dbReference>
<dbReference type="GO" id="GO:0070095">
    <property type="term" value="F:fructose-6-phosphate binding"/>
    <property type="evidence" value="ECO:0007669"/>
    <property type="project" value="TreeGrafter"/>
</dbReference>
<evidence type="ECO:0000256" key="2">
    <source>
        <dbReference type="SAM" id="MobiDB-lite"/>
    </source>
</evidence>
<evidence type="ECO:0000313" key="5">
    <source>
        <dbReference type="Proteomes" id="UP000694397"/>
    </source>
</evidence>
<dbReference type="GO" id="GO:0005829">
    <property type="term" value="C:cytosol"/>
    <property type="evidence" value="ECO:0007669"/>
    <property type="project" value="TreeGrafter"/>
</dbReference>
<reference evidence="4" key="2">
    <citation type="submission" date="2025-08" db="UniProtKB">
        <authorList>
            <consortium name="Ensembl"/>
        </authorList>
    </citation>
    <scope>IDENTIFICATION</scope>
</reference>
<dbReference type="InterPro" id="IPR001347">
    <property type="entry name" value="SIS_dom"/>
</dbReference>
<reference evidence="4" key="3">
    <citation type="submission" date="2025-09" db="UniProtKB">
        <authorList>
            <consortium name="Ensembl"/>
        </authorList>
    </citation>
    <scope>IDENTIFICATION</scope>
</reference>
<dbReference type="InterPro" id="IPR040190">
    <property type="entry name" value="MURQ/GCKR"/>
</dbReference>
<dbReference type="Pfam" id="PF20741">
    <property type="entry name" value="GKRP-like_C"/>
    <property type="match status" value="1"/>
</dbReference>
<keyword evidence="1" id="KW-0119">Carbohydrate metabolism</keyword>
<dbReference type="Ensembl" id="ENSSFOT00015025898.2">
    <property type="protein sequence ID" value="ENSSFOP00015025617.2"/>
    <property type="gene ID" value="ENSSFOG00015016163.2"/>
</dbReference>
<accession>A0A8C9S030</accession>
<dbReference type="Pfam" id="PF22198">
    <property type="entry name" value="GKRP_SIS_2"/>
    <property type="match status" value="1"/>
</dbReference>
<dbReference type="Pfam" id="PF22645">
    <property type="entry name" value="GKRP_SIS_N"/>
    <property type="match status" value="1"/>
</dbReference>
<dbReference type="SUPFAM" id="SSF53697">
    <property type="entry name" value="SIS domain"/>
    <property type="match status" value="1"/>
</dbReference>
<keyword evidence="5" id="KW-1185">Reference proteome</keyword>
<dbReference type="InterPro" id="IPR046348">
    <property type="entry name" value="SIS_dom_sf"/>
</dbReference>
<sequence>MSETACSKQGRGKPEPNPALVEHEPYLPVTERSNPLTRDIDRADSEHIVHLLKACDAEIFHRDWGRLLNQQVEYDPEESLVVISGCGTSGRLAFLLAVTTELTKTDAPFIAGQLDFCINNLNVFTPAVVGFNLANMARNEPIPSWHLTFRQVIERMEELQKRKKAFIINPVVGPEAISGSSRLKGGSTTKIILETIFLGAHEAVSAYKRITAEDVMDRIRMYEQVHKITYSQSEMIASLVHLRKEGHVYYVGWSTLGIMGIIDASECIPTFGADAKDICGFINQGYNEMKNKDGDLTALGPEFCISHMDFVNTILPSVTELDTVIFLFTQDDGLCEIETLANRTKQRTSNLHAISHDLLGSEDLVSCVVKVMQELSTKWILNAVSTGGHILKGKIFRNYMMDLKVTNSKLFKRAVNILQMITGCLPTVCIRALLQAVYDTEDVTDDMTAAEVTKHTTLAPTRSRVKIVRFNTEVLGLVCKVCYCLYMQFQ</sequence>
<dbReference type="GO" id="GO:0004857">
    <property type="term" value="F:enzyme inhibitor activity"/>
    <property type="evidence" value="ECO:0007669"/>
    <property type="project" value="TreeGrafter"/>
</dbReference>
<dbReference type="GO" id="GO:0030246">
    <property type="term" value="F:carbohydrate binding"/>
    <property type="evidence" value="ECO:0007669"/>
    <property type="project" value="TreeGrafter"/>
</dbReference>
<dbReference type="PROSITE" id="PS01272">
    <property type="entry name" value="GCKR"/>
    <property type="match status" value="1"/>
</dbReference>
<dbReference type="InterPro" id="IPR005486">
    <property type="entry name" value="Glucokinase_regulatory_CS"/>
</dbReference>
<dbReference type="GeneTree" id="ENSGT00390000005345"/>
<dbReference type="GO" id="GO:0019899">
    <property type="term" value="F:enzyme binding"/>
    <property type="evidence" value="ECO:0007669"/>
    <property type="project" value="TreeGrafter"/>
</dbReference>
<organism evidence="4 5">
    <name type="scientific">Scleropages formosus</name>
    <name type="common">Asian bonytongue</name>
    <name type="synonym">Osteoglossum formosum</name>
    <dbReference type="NCBI Taxonomy" id="113540"/>
    <lineage>
        <taxon>Eukaryota</taxon>
        <taxon>Metazoa</taxon>
        <taxon>Chordata</taxon>
        <taxon>Craniata</taxon>
        <taxon>Vertebrata</taxon>
        <taxon>Euteleostomi</taxon>
        <taxon>Actinopterygii</taxon>
        <taxon>Neopterygii</taxon>
        <taxon>Teleostei</taxon>
        <taxon>Osteoglossocephala</taxon>
        <taxon>Osteoglossomorpha</taxon>
        <taxon>Osteoglossiformes</taxon>
        <taxon>Osteoglossidae</taxon>
        <taxon>Scleropages</taxon>
    </lineage>
</organism>
<dbReference type="GO" id="GO:0042593">
    <property type="term" value="P:glucose homeostasis"/>
    <property type="evidence" value="ECO:0007669"/>
    <property type="project" value="TreeGrafter"/>
</dbReference>
<feature type="region of interest" description="Disordered" evidence="2">
    <location>
        <begin position="1"/>
        <end position="33"/>
    </location>
</feature>
<dbReference type="PANTHER" id="PTHR10088">
    <property type="entry name" value="GLUCOKINASE REGULATORY PROTEIN"/>
    <property type="match status" value="1"/>
</dbReference>
<dbReference type="PANTHER" id="PTHR10088:SF4">
    <property type="entry name" value="GLUCOKINASE REGULATORY PROTEIN"/>
    <property type="match status" value="1"/>
</dbReference>
<evidence type="ECO:0000256" key="1">
    <source>
        <dbReference type="ARBA" id="ARBA00023277"/>
    </source>
</evidence>
<dbReference type="AlphaFoldDB" id="A0A8C9S030"/>
<dbReference type="Proteomes" id="UP000694397">
    <property type="component" value="Chromosome 15"/>
</dbReference>
<dbReference type="PROSITE" id="PS51464">
    <property type="entry name" value="SIS"/>
    <property type="match status" value="1"/>
</dbReference>
<evidence type="ECO:0000313" key="4">
    <source>
        <dbReference type="Ensembl" id="ENSSFOP00015025617.2"/>
    </source>
</evidence>
<protein>
    <submittedName>
        <fullName evidence="4">Glucokinase (hexokinase 4) regulator</fullName>
    </submittedName>
</protein>
<feature type="domain" description="SIS" evidence="3">
    <location>
        <begin position="238"/>
        <end position="394"/>
    </location>
</feature>
<dbReference type="OrthoDB" id="311172at2759"/>
<dbReference type="GO" id="GO:0009750">
    <property type="term" value="P:response to fructose"/>
    <property type="evidence" value="ECO:0007669"/>
    <property type="project" value="TreeGrafter"/>
</dbReference>
<proteinExistence type="predicted"/>
<evidence type="ECO:0000259" key="3">
    <source>
        <dbReference type="PROSITE" id="PS51464"/>
    </source>
</evidence>
<dbReference type="GO" id="GO:0005654">
    <property type="term" value="C:nucleoplasm"/>
    <property type="evidence" value="ECO:0007669"/>
    <property type="project" value="TreeGrafter"/>
</dbReference>
<name>A0A8C9S030_SCLFO</name>